<dbReference type="Proteomes" id="UP000594262">
    <property type="component" value="Unplaced"/>
</dbReference>
<evidence type="ECO:0008006" key="3">
    <source>
        <dbReference type="Google" id="ProtNLM"/>
    </source>
</evidence>
<organism evidence="1 2">
    <name type="scientific">Clytia hemisphaerica</name>
    <dbReference type="NCBI Taxonomy" id="252671"/>
    <lineage>
        <taxon>Eukaryota</taxon>
        <taxon>Metazoa</taxon>
        <taxon>Cnidaria</taxon>
        <taxon>Hydrozoa</taxon>
        <taxon>Hydroidolina</taxon>
        <taxon>Leptothecata</taxon>
        <taxon>Obeliida</taxon>
        <taxon>Clytiidae</taxon>
        <taxon>Clytia</taxon>
    </lineage>
</organism>
<keyword evidence="2" id="KW-1185">Reference proteome</keyword>
<proteinExistence type="predicted"/>
<accession>A0A7M5X4N1</accession>
<dbReference type="AlphaFoldDB" id="A0A7M5X4N1"/>
<evidence type="ECO:0000313" key="1">
    <source>
        <dbReference type="EnsemblMetazoa" id="CLYHEMP017727.1"/>
    </source>
</evidence>
<name>A0A7M5X4N1_9CNID</name>
<sequence length="156" mass="18377">MMDTKTLEDLNEDCLIKIIDLLDLQSCINLAKASKILKMHFKENMALNFMQKKMQQFLIKTAMDCYTTCSYKNFQIFLHLCKSILSHFSHMAYNYRTLENANTAKDKLIIEFIMKSLALSTSGLDIFPPVDVDHSSNTWINHWYCYEVYENRFIFS</sequence>
<evidence type="ECO:0000313" key="2">
    <source>
        <dbReference type="Proteomes" id="UP000594262"/>
    </source>
</evidence>
<protein>
    <recommendedName>
        <fullName evidence="3">F-box domain-containing protein</fullName>
    </recommendedName>
</protein>
<reference evidence="1" key="1">
    <citation type="submission" date="2021-01" db="UniProtKB">
        <authorList>
            <consortium name="EnsemblMetazoa"/>
        </authorList>
    </citation>
    <scope>IDENTIFICATION</scope>
</reference>
<dbReference type="EnsemblMetazoa" id="CLYHEMT017727.1">
    <property type="protein sequence ID" value="CLYHEMP017727.1"/>
    <property type="gene ID" value="CLYHEMG017727"/>
</dbReference>